<accession>A0A956M3M8</accession>
<dbReference type="SMART" id="SM00220">
    <property type="entry name" value="S_TKc"/>
    <property type="match status" value="1"/>
</dbReference>
<evidence type="ECO:0000313" key="6">
    <source>
        <dbReference type="EMBL" id="MCA9730388.1"/>
    </source>
</evidence>
<evidence type="ECO:0000256" key="2">
    <source>
        <dbReference type="ARBA" id="ARBA00022741"/>
    </source>
</evidence>
<dbReference type="Gene3D" id="3.30.200.20">
    <property type="entry name" value="Phosphorylase Kinase, domain 1"/>
    <property type="match status" value="1"/>
</dbReference>
<dbReference type="PANTHER" id="PTHR43289:SF34">
    <property type="entry name" value="SERINE_THREONINE-PROTEIN KINASE YBDM-RELATED"/>
    <property type="match status" value="1"/>
</dbReference>
<keyword evidence="3 6" id="KW-0418">Kinase</keyword>
<dbReference type="EMBL" id="JAGQHR010001158">
    <property type="protein sequence ID" value="MCA9730388.1"/>
    <property type="molecule type" value="Genomic_DNA"/>
</dbReference>
<dbReference type="CDD" id="cd14014">
    <property type="entry name" value="STKc_PknB_like"/>
    <property type="match status" value="1"/>
</dbReference>
<dbReference type="Gene3D" id="1.10.510.10">
    <property type="entry name" value="Transferase(Phosphotransferase) domain 1"/>
    <property type="match status" value="1"/>
</dbReference>
<sequence length="213" mass="23517">TFSGDEGLRLLRARFLNEAKILASLESAQHVVNVLDYGELQDGAPYYVMPYLVHSLADELGKDVFDVVGVEQLEPEQRPRALPLERCLKVLEQLLRGLAAAHAKQLIHRDIKPGNIMFTDQDELRLVDFGIAKAPEEQFSTAASVALGSRNYMAPEQRESAKHVDARADVYSVGRLAYRMLTGRLPVGRFADPEVAVPALGKALNQLILEALA</sequence>
<organism evidence="6 7">
    <name type="scientific">Eiseniibacteriota bacterium</name>
    <dbReference type="NCBI Taxonomy" id="2212470"/>
    <lineage>
        <taxon>Bacteria</taxon>
        <taxon>Candidatus Eiseniibacteriota</taxon>
    </lineage>
</organism>
<keyword evidence="4" id="KW-0067">ATP-binding</keyword>
<feature type="non-terminal residue" evidence="6">
    <location>
        <position position="213"/>
    </location>
</feature>
<keyword evidence="6" id="KW-0723">Serine/threonine-protein kinase</keyword>
<name>A0A956M3M8_UNCEI</name>
<dbReference type="Pfam" id="PF00069">
    <property type="entry name" value="Pkinase"/>
    <property type="match status" value="1"/>
</dbReference>
<gene>
    <name evidence="6" type="ORF">KC729_22090</name>
</gene>
<keyword evidence="1" id="KW-0808">Transferase</keyword>
<dbReference type="GO" id="GO:0004674">
    <property type="term" value="F:protein serine/threonine kinase activity"/>
    <property type="evidence" value="ECO:0007669"/>
    <property type="project" value="UniProtKB-KW"/>
</dbReference>
<proteinExistence type="predicted"/>
<dbReference type="GO" id="GO:0005524">
    <property type="term" value="F:ATP binding"/>
    <property type="evidence" value="ECO:0007669"/>
    <property type="project" value="UniProtKB-KW"/>
</dbReference>
<evidence type="ECO:0000256" key="4">
    <source>
        <dbReference type="ARBA" id="ARBA00022840"/>
    </source>
</evidence>
<evidence type="ECO:0000313" key="7">
    <source>
        <dbReference type="Proteomes" id="UP000697710"/>
    </source>
</evidence>
<dbReference type="Proteomes" id="UP000697710">
    <property type="component" value="Unassembled WGS sequence"/>
</dbReference>
<reference evidence="6" key="2">
    <citation type="journal article" date="2021" name="Microbiome">
        <title>Successional dynamics and alternative stable states in a saline activated sludge microbial community over 9 years.</title>
        <authorList>
            <person name="Wang Y."/>
            <person name="Ye J."/>
            <person name="Ju F."/>
            <person name="Liu L."/>
            <person name="Boyd J.A."/>
            <person name="Deng Y."/>
            <person name="Parks D.H."/>
            <person name="Jiang X."/>
            <person name="Yin X."/>
            <person name="Woodcroft B.J."/>
            <person name="Tyson G.W."/>
            <person name="Hugenholtz P."/>
            <person name="Polz M.F."/>
            <person name="Zhang T."/>
        </authorList>
    </citation>
    <scope>NUCLEOTIDE SEQUENCE</scope>
    <source>
        <strain evidence="6">HKST-UBA01</strain>
    </source>
</reference>
<dbReference type="PROSITE" id="PS00108">
    <property type="entry name" value="PROTEIN_KINASE_ST"/>
    <property type="match status" value="1"/>
</dbReference>
<protein>
    <submittedName>
        <fullName evidence="6">Serine/threonine protein kinase</fullName>
    </submittedName>
</protein>
<evidence type="ECO:0000256" key="1">
    <source>
        <dbReference type="ARBA" id="ARBA00022679"/>
    </source>
</evidence>
<dbReference type="AlphaFoldDB" id="A0A956M3M8"/>
<dbReference type="SUPFAM" id="SSF56112">
    <property type="entry name" value="Protein kinase-like (PK-like)"/>
    <property type="match status" value="1"/>
</dbReference>
<reference evidence="6" key="1">
    <citation type="submission" date="2020-04" db="EMBL/GenBank/DDBJ databases">
        <authorList>
            <person name="Zhang T."/>
        </authorList>
    </citation>
    <scope>NUCLEOTIDE SEQUENCE</scope>
    <source>
        <strain evidence="6">HKST-UBA01</strain>
    </source>
</reference>
<keyword evidence="2" id="KW-0547">Nucleotide-binding</keyword>
<comment type="caution">
    <text evidence="6">The sequence shown here is derived from an EMBL/GenBank/DDBJ whole genome shotgun (WGS) entry which is preliminary data.</text>
</comment>
<evidence type="ECO:0000256" key="3">
    <source>
        <dbReference type="ARBA" id="ARBA00022777"/>
    </source>
</evidence>
<dbReference type="PANTHER" id="PTHR43289">
    <property type="entry name" value="MITOGEN-ACTIVATED PROTEIN KINASE KINASE KINASE 20-RELATED"/>
    <property type="match status" value="1"/>
</dbReference>
<dbReference type="PROSITE" id="PS50011">
    <property type="entry name" value="PROTEIN_KINASE_DOM"/>
    <property type="match status" value="1"/>
</dbReference>
<feature type="domain" description="Protein kinase" evidence="5">
    <location>
        <begin position="1"/>
        <end position="213"/>
    </location>
</feature>
<evidence type="ECO:0000259" key="5">
    <source>
        <dbReference type="PROSITE" id="PS50011"/>
    </source>
</evidence>
<dbReference type="InterPro" id="IPR011009">
    <property type="entry name" value="Kinase-like_dom_sf"/>
</dbReference>
<dbReference type="InterPro" id="IPR008271">
    <property type="entry name" value="Ser/Thr_kinase_AS"/>
</dbReference>
<dbReference type="InterPro" id="IPR000719">
    <property type="entry name" value="Prot_kinase_dom"/>
</dbReference>
<feature type="non-terminal residue" evidence="6">
    <location>
        <position position="1"/>
    </location>
</feature>